<dbReference type="Pfam" id="PF25785">
    <property type="entry name" value="TPR"/>
    <property type="match status" value="1"/>
</dbReference>
<comment type="subcellular location">
    <subcellularLocation>
        <location evidence="1">Nucleus</location>
    </subcellularLocation>
</comment>
<evidence type="ECO:0000256" key="1">
    <source>
        <dbReference type="ARBA" id="ARBA00004123"/>
    </source>
</evidence>
<evidence type="ECO:0000313" key="12">
    <source>
        <dbReference type="Proteomes" id="UP001353858"/>
    </source>
</evidence>
<feature type="compositionally biased region" description="Polar residues" evidence="7">
    <location>
        <begin position="2131"/>
        <end position="2146"/>
    </location>
</feature>
<feature type="domain" description="Nucleoprotein TPR/MLP1-2" evidence="8">
    <location>
        <begin position="1033"/>
        <end position="1160"/>
    </location>
</feature>
<reference evidence="12" key="1">
    <citation type="submission" date="2023-01" db="EMBL/GenBank/DDBJ databases">
        <title>Key to firefly adult light organ development and bioluminescence: homeobox transcription factors regulate luciferase expression and transportation to peroxisome.</title>
        <authorList>
            <person name="Fu X."/>
        </authorList>
    </citation>
    <scope>NUCLEOTIDE SEQUENCE [LARGE SCALE GENOMIC DNA]</scope>
</reference>
<feature type="domain" description="Nucleoprotein TPR/MPL1" evidence="9">
    <location>
        <begin position="180"/>
        <end position="253"/>
    </location>
</feature>
<feature type="coiled-coil region" evidence="6">
    <location>
        <begin position="59"/>
        <end position="219"/>
    </location>
</feature>
<feature type="compositionally biased region" description="Polar residues" evidence="7">
    <location>
        <begin position="1986"/>
        <end position="2030"/>
    </location>
</feature>
<evidence type="ECO:0000256" key="2">
    <source>
        <dbReference type="ARBA" id="ARBA00005274"/>
    </source>
</evidence>
<feature type="region of interest" description="Disordered" evidence="7">
    <location>
        <begin position="1825"/>
        <end position="2030"/>
    </location>
</feature>
<evidence type="ECO:0000313" key="11">
    <source>
        <dbReference type="EMBL" id="KAK4876820.1"/>
    </source>
</evidence>
<evidence type="ECO:0000256" key="7">
    <source>
        <dbReference type="SAM" id="MobiDB-lite"/>
    </source>
</evidence>
<accession>A0AAN7NZF5</accession>
<dbReference type="GO" id="GO:0005643">
    <property type="term" value="C:nuclear pore"/>
    <property type="evidence" value="ECO:0007669"/>
    <property type="project" value="UniProtKB-ARBA"/>
</dbReference>
<dbReference type="GO" id="GO:0017056">
    <property type="term" value="F:structural constituent of nuclear pore"/>
    <property type="evidence" value="ECO:0007669"/>
    <property type="project" value="TreeGrafter"/>
</dbReference>
<feature type="coiled-coil region" evidence="6">
    <location>
        <begin position="439"/>
        <end position="501"/>
    </location>
</feature>
<evidence type="ECO:0000256" key="4">
    <source>
        <dbReference type="ARBA" id="ARBA00023054"/>
    </source>
</evidence>
<feature type="compositionally biased region" description="Basic and acidic residues" evidence="7">
    <location>
        <begin position="2204"/>
        <end position="2228"/>
    </location>
</feature>
<feature type="compositionally biased region" description="Polar residues" evidence="7">
    <location>
        <begin position="1688"/>
        <end position="1701"/>
    </location>
</feature>
<feature type="compositionally biased region" description="Low complexity" evidence="7">
    <location>
        <begin position="1727"/>
        <end position="1739"/>
    </location>
</feature>
<feature type="coiled-coil region" evidence="6">
    <location>
        <begin position="301"/>
        <end position="349"/>
    </location>
</feature>
<evidence type="ECO:0000259" key="8">
    <source>
        <dbReference type="Pfam" id="PF07926"/>
    </source>
</evidence>
<dbReference type="InterPro" id="IPR057974">
    <property type="entry name" value="NUA/TPR/MLP1-2-like_dom"/>
</dbReference>
<feature type="region of interest" description="Disordered" evidence="7">
    <location>
        <begin position="1727"/>
        <end position="1803"/>
    </location>
</feature>
<feature type="compositionally biased region" description="Polar residues" evidence="7">
    <location>
        <begin position="1653"/>
        <end position="1678"/>
    </location>
</feature>
<feature type="compositionally biased region" description="Low complexity" evidence="7">
    <location>
        <begin position="1834"/>
        <end position="1847"/>
    </location>
</feature>
<proteinExistence type="inferred from homology"/>
<feature type="compositionally biased region" description="Polar residues" evidence="7">
    <location>
        <begin position="2097"/>
        <end position="2113"/>
    </location>
</feature>
<feature type="compositionally biased region" description="Basic residues" evidence="7">
    <location>
        <begin position="2287"/>
        <end position="2297"/>
    </location>
</feature>
<feature type="compositionally biased region" description="Acidic residues" evidence="7">
    <location>
        <begin position="1921"/>
        <end position="1983"/>
    </location>
</feature>
<evidence type="ECO:0000259" key="9">
    <source>
        <dbReference type="Pfam" id="PF25481"/>
    </source>
</evidence>
<comment type="similarity">
    <text evidence="2">Belongs to the TPR family.</text>
</comment>
<feature type="coiled-coil region" evidence="6">
    <location>
        <begin position="245"/>
        <end position="272"/>
    </location>
</feature>
<dbReference type="Proteomes" id="UP001353858">
    <property type="component" value="Unassembled WGS sequence"/>
</dbReference>
<feature type="region of interest" description="Disordered" evidence="7">
    <location>
        <begin position="1653"/>
        <end position="1710"/>
    </location>
</feature>
<evidence type="ECO:0000256" key="5">
    <source>
        <dbReference type="ARBA" id="ARBA00023242"/>
    </source>
</evidence>
<dbReference type="GO" id="GO:0006606">
    <property type="term" value="P:protein import into nucleus"/>
    <property type="evidence" value="ECO:0007669"/>
    <property type="project" value="InterPro"/>
</dbReference>
<keyword evidence="12" id="KW-1185">Reference proteome</keyword>
<keyword evidence="4 6" id="KW-0175">Coiled coil</keyword>
<sequence length="2322" mass="262697">MEETDSYRLFASAVSEDEWSQIPSEIAKKIHVFVEGKFEDLITNKALSETNKFNTETDLKEVNEKFKTAETNLNDTNSKLEAATRTIAELESQISIITSDLNKLQTTCNQLEAEAADCRHQKNIALGEKDELAKMLERSKAEVERQQMEFTTLTNQLHNAVNAKCNALAEVGEIESLKLALEYKEKRLDQERNLLNHQVETLTKALNERTEELLNMKKDNSLRCVQLENKLTEKTMELSVAYESLRSLTEINKTLTSRIEELMEDLKKEKEQDYKAQEIYQHEIAAQTKLAELYKNAGDQNKEHADQLSQAVSELQMLLRETTNKYGDLETKHKEMQLANEEIISKKNECIAMLKHELETSNELFKAFKDETVQKEVEEISPSAAAASKFIKPGMSLTQIYTQYMNVTTELTLQKEECSRLQSYIQHIVNELEDKGPLLKKQREDYETAMDNIKEVTENNYSLALECQQIREESLQYKRNADVLLRENERFKKEVTDLSRQVCHLLREIELSRVGSNATSPEQDMSDSMSSGEIISKRLVTFSDITELQSTNQRLLSLVRELTSKQEEAESLDPAAIAQLKMKLETMKETQGTLLEQQENQNKMMGMVIGQRDMYKTLYEQAVKGIGEDIPMQLERPYIPEGERGSQSSKANDDADSRFDDKAQELENQLEKAKKEIEVLKEENETYRKEKSANEKILLEQMEDMRKEVREVTRQNCKLSSVSEVNDEKFKILQSNVEVYKKQLSALEKQNKIYNDSIIKHEQMVSFLRDETLEAQTKLSTAEVRLANLEKENALLRDRESRLAKEVEFLKKDSLSKNLLQTNIELIKATLERNDAESRIRLEERLDEAYRECAALRRRLQEEQDRFRELGDHLEKQTRAAQTQMEEEKTCANKLREEVAQTREELMAKQIQIEELTKKLKSSLMTIPENSVESHKFRELERMLSDSQAEVQSLQQMLKNAKESIDQHSNVAEGAEKQLKTMLDEQENYKKSMEAKLKEKEACITKLEEQCSELQGELSIQTDDASAMDLGGKLRRLEEEFKTTKSDLEDSKKELAEAQEKIKQLTADVETAENKYTREMLLHSTDLQALTTVKEELAQLSSEVQEVKHARDQAIAALQENNEGSATREEFFQKEKEQLEVRFKDLDNQNALLLDQIQSLNAQISIVQAQATEQSNQSVGSIGDISFNRSFTEEEVKSSEQLLKIIKYLRQEKDIAVSKCEILDAELLRLKSQHDLICKQLEDAKANLETERQKSEVSMVTAAKHSEILRKVETLNAITDSNRSLRQERDTLMEEMNDLKKRTSLLEEQVVPLQEKNKELSLKYDALHSENVTLRGDATRWRQRANMLIEKSNRTSPEDWKKLQNERENLVKQLAIEKGATAKLGDELSTIRHEKTKLEEQLRALRLQHTQVCEELEHAKSELAKVKDQVSQFTHELEQTKENYTKLIEDKSKIESDLAQKSETVRDLKNNLLAVRKIAKKYKQQCEELTAAMDALKLENEEKSKNDALTAEKQQQLVIEERTELQERMSQLEQTHNEKIEQLTLQINTANEETNTYKKEIEGLKQSSLEKEDRFKNLFKTAKERIVTLTEQNNNLRSELHGSKSSELNEVDKSSEVEKLMKEKEEILFEKQQEKDRLTSEIETLTQRVAQLQRQLGQQSSKPTTSSGASEKSSTEPPTANIKPMAGHSTNTQTQSVQIQPWRSGPETPLASIRPMSMQLRTVAVLPTSQGPSTSQSPSAVMVPPQQVHTTGPSNIEALSSSPTSSHTEYMPATSSATPTVVGPRQVAVPPTQSTQDTEDDDTTMQLQPVLQQQAVALVLPRVEQPSNGPAQESGTSSSSSNTVTTTQAGLKRPRDVDTDSCQVEEQSKIQQQAKRTRVQQGTTEQSHGTVTDSGLEVEYQVPTSSQRDHEEDTDAVIVVESDEDGDGPDEGEGEDDDGDDPDTEGYDMEAYPEQELSYDDADCQDMEEEEGGNEVEVVEDSSEVPNQSERSMQETSSQEECLEQPQSEAISSGTDGPSSVTVSQASPSVAVTMPSFSRTRSVAPLTRQQQAHLLLQHGMDEGGDDGIVPSTPTLFVPRRSDGFGEAVSSPHVPTSGRFTFNESAPSNNSGSTEVVPEQTLEFSHTDDNSTGRSVPSTPLQASPQESGPAGEEHSSQQSANSEPEIPIITVSGVTEEAESRLEAGLPESMGPPNTASGESSEAAEQHVEAHESEDGVTSEGEKPHVSEESEEEGREAEASPSTNTRSRSQAPRGVSVARRSVRYSQMRGGVSRPSPTPIVWNDQHHSTRHQQSHRGRNQGNFQPRVAKRSRVRGSRSPYGRF</sequence>
<feature type="coiled-coil region" evidence="6">
    <location>
        <begin position="839"/>
        <end position="1177"/>
    </location>
</feature>
<feature type="compositionally biased region" description="Polar residues" evidence="7">
    <location>
        <begin position="1747"/>
        <end position="1779"/>
    </location>
</feature>
<name>A0AAN7NZF5_9COLE</name>
<dbReference type="GO" id="GO:1901673">
    <property type="term" value="P:regulation of mitotic spindle assembly"/>
    <property type="evidence" value="ECO:0007669"/>
    <property type="project" value="TreeGrafter"/>
</dbReference>
<dbReference type="GO" id="GO:0006406">
    <property type="term" value="P:mRNA export from nucleus"/>
    <property type="evidence" value="ECO:0007669"/>
    <property type="project" value="TreeGrafter"/>
</dbReference>
<comment type="caution">
    <text evidence="11">The sequence shown here is derived from an EMBL/GenBank/DDBJ whole genome shotgun (WGS) entry which is preliminary data.</text>
</comment>
<keyword evidence="5" id="KW-0539">Nucleus</keyword>
<dbReference type="GO" id="GO:0034399">
    <property type="term" value="C:nuclear periphery"/>
    <property type="evidence" value="ECO:0007669"/>
    <property type="project" value="UniProtKB-ARBA"/>
</dbReference>
<evidence type="ECO:0000256" key="6">
    <source>
        <dbReference type="SAM" id="Coils"/>
    </source>
</evidence>
<dbReference type="PANTHER" id="PTHR18898:SF2">
    <property type="entry name" value="NUCLEOPROTEIN TPR"/>
    <property type="match status" value="1"/>
</dbReference>
<gene>
    <name evidence="11" type="ORF">RN001_009326</name>
</gene>
<dbReference type="Gene3D" id="1.10.287.1490">
    <property type="match status" value="1"/>
</dbReference>
<dbReference type="Pfam" id="PF07926">
    <property type="entry name" value="TPR_MLP1_2"/>
    <property type="match status" value="1"/>
</dbReference>
<dbReference type="InterPro" id="IPR057577">
    <property type="entry name" value="Nucleoprot-TPR/MLP1_dom"/>
</dbReference>
<feature type="region of interest" description="Disordered" evidence="7">
    <location>
        <begin position="1597"/>
        <end position="1616"/>
    </location>
</feature>
<dbReference type="PANTHER" id="PTHR18898">
    <property type="entry name" value="NUCLEOPROTEIN TPR-RELATED"/>
    <property type="match status" value="1"/>
</dbReference>
<feature type="region of interest" description="Disordered" evidence="7">
    <location>
        <begin position="639"/>
        <end position="658"/>
    </location>
</feature>
<evidence type="ECO:0000259" key="10">
    <source>
        <dbReference type="Pfam" id="PF25785"/>
    </source>
</evidence>
<feature type="coiled-coil region" evidence="6">
    <location>
        <begin position="1231"/>
        <end position="1309"/>
    </location>
</feature>
<protein>
    <recommendedName>
        <fullName evidence="3">Nucleoprotein TPR</fullName>
    </recommendedName>
</protein>
<dbReference type="EMBL" id="JARPUR010000004">
    <property type="protein sequence ID" value="KAK4876820.1"/>
    <property type="molecule type" value="Genomic_DNA"/>
</dbReference>
<organism evidence="11 12">
    <name type="scientific">Aquatica leii</name>
    <dbReference type="NCBI Taxonomy" id="1421715"/>
    <lineage>
        <taxon>Eukaryota</taxon>
        <taxon>Metazoa</taxon>
        <taxon>Ecdysozoa</taxon>
        <taxon>Arthropoda</taxon>
        <taxon>Hexapoda</taxon>
        <taxon>Insecta</taxon>
        <taxon>Pterygota</taxon>
        <taxon>Neoptera</taxon>
        <taxon>Endopterygota</taxon>
        <taxon>Coleoptera</taxon>
        <taxon>Polyphaga</taxon>
        <taxon>Elateriformia</taxon>
        <taxon>Elateroidea</taxon>
        <taxon>Lampyridae</taxon>
        <taxon>Luciolinae</taxon>
        <taxon>Aquatica</taxon>
    </lineage>
</organism>
<dbReference type="InterPro" id="IPR012929">
    <property type="entry name" value="Nucleoprot-TPR/MLP1-2_dom"/>
</dbReference>
<feature type="compositionally biased region" description="Polar residues" evidence="7">
    <location>
        <begin position="1860"/>
        <end position="1893"/>
    </location>
</feature>
<evidence type="ECO:0000256" key="3">
    <source>
        <dbReference type="ARBA" id="ARBA00019789"/>
    </source>
</evidence>
<feature type="domain" description="NUA/TPR/MLP1-2-like" evidence="10">
    <location>
        <begin position="476"/>
        <end position="570"/>
    </location>
</feature>
<feature type="region of interest" description="Disordered" evidence="7">
    <location>
        <begin position="2057"/>
        <end position="2322"/>
    </location>
</feature>
<dbReference type="Pfam" id="PF25481">
    <property type="entry name" value="Nucleoprot-TPR"/>
    <property type="match status" value="1"/>
</dbReference>